<accession>A0AA96ZWR8</accession>
<dbReference type="AlphaFoldDB" id="A0AA96ZWR8"/>
<dbReference type="Proteomes" id="UP001304970">
    <property type="component" value="Chromosome"/>
</dbReference>
<name>A0AA96ZWR8_9EURY</name>
<sequence length="218" mass="25355">MVVFYSSSCSIRIFGLNNSSKRIVSIDRFQSRFTADSWSDDFKNASIIVIICFLNDVLRSICRFHFRFNDAPQTIHIFPRIKVPIVISDSFFDGDLDVFGHGFANEIRIRNRRESGCVVGPDDLSQAPETIVFHERFKSVRIRHFLNFTENQIKIKKRCLIKRIRCRDRINTTEIVIIFRCCNVSFSIFLLNQISVRIVIKLLDNILSGIVPSDKFCH</sequence>
<reference evidence="1 2" key="1">
    <citation type="submission" date="2023-07" db="EMBL/GenBank/DDBJ databases">
        <title>Closed genome sequence of Methanosarcinaceae archaeon Am2.</title>
        <authorList>
            <person name="Poehlein A."/>
            <person name="Protasov E."/>
            <person name="Platt K."/>
            <person name="Reeh H."/>
            <person name="Daniel R."/>
            <person name="Brune A."/>
        </authorList>
    </citation>
    <scope>NUCLEOTIDE SEQUENCE [LARGE SCALE GENOMIC DNA]</scope>
    <source>
        <strain evidence="1 2">Am2</strain>
    </source>
</reference>
<protein>
    <submittedName>
        <fullName evidence="1">Uncharacterized protein</fullName>
    </submittedName>
</protein>
<dbReference type="EMBL" id="CP131061">
    <property type="protein sequence ID" value="WNY26242.1"/>
    <property type="molecule type" value="Genomic_DNA"/>
</dbReference>
<proteinExistence type="predicted"/>
<evidence type="ECO:0000313" key="2">
    <source>
        <dbReference type="Proteomes" id="UP001304970"/>
    </source>
</evidence>
<keyword evidence="2" id="KW-1185">Reference proteome</keyword>
<evidence type="ECO:0000313" key="1">
    <source>
        <dbReference type="EMBL" id="WNY26242.1"/>
    </source>
</evidence>
<organism evidence="1 2">
    <name type="scientific">Methanolapillus ohkumae</name>
    <dbReference type="NCBI Taxonomy" id="3028298"/>
    <lineage>
        <taxon>Archaea</taxon>
        <taxon>Methanobacteriati</taxon>
        <taxon>Methanobacteriota</taxon>
        <taxon>Stenosarchaea group</taxon>
        <taxon>Methanomicrobia</taxon>
        <taxon>Methanosarcinales</taxon>
        <taxon>Methanosarcinaceae</taxon>
        <taxon>Methanolapillus</taxon>
    </lineage>
</organism>
<gene>
    <name evidence="1" type="ORF">MsAm2_00020</name>
</gene>